<evidence type="ECO:0000313" key="1">
    <source>
        <dbReference type="EMBL" id="XCJ81502.1"/>
    </source>
</evidence>
<organism evidence="1">
    <name type="scientific">Salinicola endophyticus</name>
    <dbReference type="NCBI Taxonomy" id="1949083"/>
    <lineage>
        <taxon>Bacteria</taxon>
        <taxon>Pseudomonadati</taxon>
        <taxon>Pseudomonadota</taxon>
        <taxon>Gammaproteobacteria</taxon>
        <taxon>Oceanospirillales</taxon>
        <taxon>Halomonadaceae</taxon>
        <taxon>Salinicola</taxon>
    </lineage>
</organism>
<dbReference type="Pfam" id="PF08809">
    <property type="entry name" value="DUF1799"/>
    <property type="match status" value="1"/>
</dbReference>
<accession>A0AB74UBY7</accession>
<dbReference type="EMBL" id="CP159578">
    <property type="protein sequence ID" value="XCJ81502.1"/>
    <property type="molecule type" value="Genomic_DNA"/>
</dbReference>
<sequence>MGRAWASGAGGGKSDFRSDLDKLGITVAEKYLAPREVEVWPQHADALEVFLQCAGQWLYLPSFGGAPVAQGLDRAAVASVMQMLGVEDTRQTLKRLQHIEAGALEVMRQR</sequence>
<dbReference type="InterPro" id="IPR014915">
    <property type="entry name" value="Phage_TLS_TfmB"/>
</dbReference>
<dbReference type="AlphaFoldDB" id="A0AB74UBY7"/>
<proteinExistence type="predicted"/>
<gene>
    <name evidence="1" type="ORF">ABV408_13210</name>
</gene>
<name>A0AB74UBY7_9GAMM</name>
<reference evidence="1" key="1">
    <citation type="submission" date="2024-06" db="EMBL/GenBank/DDBJ databases">
        <title>Complete genome of Salinicola endophyticus HNIBRBA4755.</title>
        <authorList>
            <person name="Shin S.Y."/>
            <person name="Kang H."/>
            <person name="Song J."/>
        </authorList>
    </citation>
    <scope>NUCLEOTIDE SEQUENCE</scope>
    <source>
        <strain evidence="1">HNIBRBA4755</strain>
    </source>
</reference>
<protein>
    <submittedName>
        <fullName evidence="1">DUF1799 domain-containing protein</fullName>
    </submittedName>
</protein>
<dbReference type="RefSeq" id="WP_353982240.1">
    <property type="nucleotide sequence ID" value="NZ_CP159578.1"/>
</dbReference>